<proteinExistence type="predicted"/>
<protein>
    <submittedName>
        <fullName evidence="1">Uncharacterized protein</fullName>
    </submittedName>
</protein>
<organism evidence="1 2">
    <name type="scientific">Peribacillus deserti</name>
    <dbReference type="NCBI Taxonomy" id="673318"/>
    <lineage>
        <taxon>Bacteria</taxon>
        <taxon>Bacillati</taxon>
        <taxon>Bacillota</taxon>
        <taxon>Bacilli</taxon>
        <taxon>Bacillales</taxon>
        <taxon>Bacillaceae</taxon>
        <taxon>Peribacillus</taxon>
    </lineage>
</organism>
<dbReference type="InterPro" id="IPR032710">
    <property type="entry name" value="NTF2-like_dom_sf"/>
</dbReference>
<sequence>MYRKRNAAIIFIAFVVALLLLILSVRILFSPVNGAKSTVNDFYQYEAKGEYSKSWSFLHPLMKERWPKAAYIQDRVHVFIGHFGTDTFTFTIDGGDKIKKWKMAKGMPPFKTVYQFQVTQHYKGKYGKFKFIQDVYIVKNKGKWEILWDYNQ</sequence>
<name>A0ABS2QCD6_9BACI</name>
<evidence type="ECO:0000313" key="2">
    <source>
        <dbReference type="Proteomes" id="UP000823486"/>
    </source>
</evidence>
<reference evidence="1 2" key="1">
    <citation type="submission" date="2021-01" db="EMBL/GenBank/DDBJ databases">
        <title>Genomic Encyclopedia of Type Strains, Phase IV (KMG-IV): sequencing the most valuable type-strain genomes for metagenomic binning, comparative biology and taxonomic classification.</title>
        <authorList>
            <person name="Goeker M."/>
        </authorList>
    </citation>
    <scope>NUCLEOTIDE SEQUENCE [LARGE SCALE GENOMIC DNA]</scope>
    <source>
        <strain evidence="1 2">DSM 105482</strain>
    </source>
</reference>
<dbReference type="EMBL" id="JAFBFI010000001">
    <property type="protein sequence ID" value="MBM7690789.1"/>
    <property type="molecule type" value="Genomic_DNA"/>
</dbReference>
<dbReference type="SUPFAM" id="SSF54427">
    <property type="entry name" value="NTF2-like"/>
    <property type="match status" value="1"/>
</dbReference>
<dbReference type="RefSeq" id="WP_204537470.1">
    <property type="nucleotide sequence ID" value="NZ_JAFBFI010000001.1"/>
</dbReference>
<dbReference type="Proteomes" id="UP000823486">
    <property type="component" value="Unassembled WGS sequence"/>
</dbReference>
<gene>
    <name evidence="1" type="ORF">JOC77_000192</name>
</gene>
<evidence type="ECO:0000313" key="1">
    <source>
        <dbReference type="EMBL" id="MBM7690789.1"/>
    </source>
</evidence>
<comment type="caution">
    <text evidence="1">The sequence shown here is derived from an EMBL/GenBank/DDBJ whole genome shotgun (WGS) entry which is preliminary data.</text>
</comment>
<keyword evidence="2" id="KW-1185">Reference proteome</keyword>
<accession>A0ABS2QCD6</accession>